<sequence length="405" mass="45595">MVNDKNIKIQSNQKFSAASLGYFVRLPLTQHNLALATLLTKMQGNASESYPDPAMIAARFSELYSFRFEAAPQLFGKELVISYLVDFVEPQEILDPDYNYREIMETFIDLVTNPLLVAKNLELSQRQLRDEYQELVAQPNNRALIDFFNYWYQDQPDYAASFLGPIEEIEAATVQDVRRFFDSLESCPSCLLGQAYDARQVARLANEGLDDSGLSLAFPMSDLAIAAPDLRFAKAAEQGNQQAQLFLGYGYKALPNLADLACGTVLREYLTGEQSSRLFAKVREEKGAAYAVESNWYADNSLFLINAGLDPGKVELTEQIIAKEMQMVADGRIDPGLLKQSKQALVNRQLINQDSSAWLLARKIRYALHENYEGFNFAQAVKAVTSKDLANFVKNLYLNESYVLK</sequence>
<reference evidence="2 3" key="1">
    <citation type="submission" date="2019-08" db="EMBL/GenBank/DDBJ databases">
        <title>In-depth cultivation of the pig gut microbiome towards novel bacterial diversity and tailored functional studies.</title>
        <authorList>
            <person name="Wylensek D."/>
            <person name="Hitch T.C.A."/>
            <person name="Clavel T."/>
        </authorList>
    </citation>
    <scope>NUCLEOTIDE SEQUENCE [LARGE SCALE GENOMIC DNA]</scope>
    <source>
        <strain evidence="2 3">WCA-470BD-2E</strain>
    </source>
</reference>
<gene>
    <name evidence="2" type="ORF">FYJ61_01540</name>
</gene>
<dbReference type="EMBL" id="VUMW01000002">
    <property type="protein sequence ID" value="MST79184.1"/>
    <property type="molecule type" value="Genomic_DNA"/>
</dbReference>
<dbReference type="PANTHER" id="PTHR11851">
    <property type="entry name" value="METALLOPROTEASE"/>
    <property type="match status" value="1"/>
</dbReference>
<proteinExistence type="predicted"/>
<dbReference type="InterPro" id="IPR050361">
    <property type="entry name" value="MPP/UQCRC_Complex"/>
</dbReference>
<dbReference type="InterPro" id="IPR011249">
    <property type="entry name" value="Metalloenz_LuxS/M16"/>
</dbReference>
<organism evidence="2 3">
    <name type="scientific">Lactobacillus equicursoris</name>
    <dbReference type="NCBI Taxonomy" id="420645"/>
    <lineage>
        <taxon>Bacteria</taxon>
        <taxon>Bacillati</taxon>
        <taxon>Bacillota</taxon>
        <taxon>Bacilli</taxon>
        <taxon>Lactobacillales</taxon>
        <taxon>Lactobacillaceae</taxon>
        <taxon>Lactobacillus</taxon>
    </lineage>
</organism>
<accession>A0A844FKV2</accession>
<dbReference type="GO" id="GO:0046872">
    <property type="term" value="F:metal ion binding"/>
    <property type="evidence" value="ECO:0007669"/>
    <property type="project" value="InterPro"/>
</dbReference>
<dbReference type="AlphaFoldDB" id="A0A844FKV2"/>
<dbReference type="Gene3D" id="3.30.830.10">
    <property type="entry name" value="Metalloenzyme, LuxS/M16 peptidase-like"/>
    <property type="match status" value="2"/>
</dbReference>
<dbReference type="InterPro" id="IPR007863">
    <property type="entry name" value="Peptidase_M16_C"/>
</dbReference>
<evidence type="ECO:0000313" key="2">
    <source>
        <dbReference type="EMBL" id="MST79184.1"/>
    </source>
</evidence>
<evidence type="ECO:0000313" key="3">
    <source>
        <dbReference type="Proteomes" id="UP000452141"/>
    </source>
</evidence>
<comment type="caution">
    <text evidence="2">The sequence shown here is derived from an EMBL/GenBank/DDBJ whole genome shotgun (WGS) entry which is preliminary data.</text>
</comment>
<dbReference type="Pfam" id="PF05193">
    <property type="entry name" value="Peptidase_M16_C"/>
    <property type="match status" value="1"/>
</dbReference>
<dbReference type="SUPFAM" id="SSF63411">
    <property type="entry name" value="LuxS/MPP-like metallohydrolase"/>
    <property type="match status" value="2"/>
</dbReference>
<evidence type="ECO:0000259" key="1">
    <source>
        <dbReference type="Pfam" id="PF05193"/>
    </source>
</evidence>
<name>A0A844FKV2_9LACO</name>
<dbReference type="RefSeq" id="WP_154486321.1">
    <property type="nucleotide sequence ID" value="NZ_VUMW01000002.1"/>
</dbReference>
<dbReference type="Proteomes" id="UP000452141">
    <property type="component" value="Unassembled WGS sequence"/>
</dbReference>
<protein>
    <submittedName>
        <fullName evidence="2">Insulinase family protein</fullName>
    </submittedName>
</protein>
<feature type="domain" description="Peptidase M16 C-terminal" evidence="1">
    <location>
        <begin position="144"/>
        <end position="345"/>
    </location>
</feature>